<evidence type="ECO:0000313" key="2">
    <source>
        <dbReference type="Proteomes" id="UP000221250"/>
    </source>
</evidence>
<dbReference type="Proteomes" id="UP000221250">
    <property type="component" value="Segment"/>
</dbReference>
<gene>
    <name evidence="1" type="ORF">YOLOSWAG_164</name>
</gene>
<protein>
    <submittedName>
        <fullName evidence="1">Uncharacterized protein</fullName>
    </submittedName>
</protein>
<keyword evidence="2" id="KW-1185">Reference proteome</keyword>
<name>A0A1S6L386_9CAUD</name>
<accession>A0A1S6L386</accession>
<organism evidence="1 2">
    <name type="scientific">Erwinia phage vB_EamM_Yoloswag</name>
    <dbReference type="NCBI Taxonomy" id="1958956"/>
    <lineage>
        <taxon>Viruses</taxon>
        <taxon>Duplodnaviria</taxon>
        <taxon>Heunggongvirae</taxon>
        <taxon>Uroviricota</taxon>
        <taxon>Caudoviricetes</taxon>
        <taxon>Yoloswagvirus</taxon>
        <taxon>Yoloswagvirus yoloswag</taxon>
    </lineage>
</organism>
<sequence length="182" mass="21309">MDDVKRIRLKIKEDKRYKNVRNLFKTNSMFQLPVAEYQSEARNLFSMRKVRTLTLDANPKSLNKLAESIVQDQSYRSRMTEILATVKTAKKLLDDTLDRFQDYATVTYARDLKALGAAKERERAVRNVMSAYYKYSDDLSLLIDEIELYIKDIDKAGFAFKSMVDTLNIINQREFNIPNSRK</sequence>
<proteinExistence type="predicted"/>
<reference evidence="1 2" key="1">
    <citation type="submission" date="2017-01" db="EMBL/GenBank/DDBJ databases">
        <authorList>
            <person name="Mah S.A."/>
            <person name="Swanson W.J."/>
            <person name="Moy G.W."/>
            <person name="Vacquier V.D."/>
        </authorList>
    </citation>
    <scope>NUCLEOTIDE SEQUENCE [LARGE SCALE GENOMIC DNA]</scope>
</reference>
<dbReference type="EMBL" id="KY448244">
    <property type="protein sequence ID" value="AQT28644.1"/>
    <property type="molecule type" value="Genomic_DNA"/>
</dbReference>
<evidence type="ECO:0000313" key="1">
    <source>
        <dbReference type="EMBL" id="AQT28644.1"/>
    </source>
</evidence>